<dbReference type="EMBL" id="FNFD01000005">
    <property type="protein sequence ID" value="SDK20231.1"/>
    <property type="molecule type" value="Genomic_DNA"/>
</dbReference>
<protein>
    <recommendedName>
        <fullName evidence="3">DUF1484 domain-containing protein</fullName>
    </recommendedName>
</protein>
<dbReference type="Proteomes" id="UP000198706">
    <property type="component" value="Unassembled WGS sequence"/>
</dbReference>
<proteinExistence type="predicted"/>
<evidence type="ECO:0008006" key="3">
    <source>
        <dbReference type="Google" id="ProtNLM"/>
    </source>
</evidence>
<accession>A0A1G8ZZ01</accession>
<name>A0A1G8ZZ01_9PSED</name>
<keyword evidence="2" id="KW-1185">Reference proteome</keyword>
<gene>
    <name evidence="1" type="ORF">SAMN05216186_10547</name>
</gene>
<dbReference type="AlphaFoldDB" id="A0A1G8ZZ01"/>
<sequence length="127" mass="14114">MPCRGCPCDGTVATELEHQDNAMQRTFLSRLESLHTSLNTLRGADSALLKANHFDTHLNELAALIGEIQKLQDTQQILNDLGGALSVLLELLFCSDDHKFRGCLLHCLLQPFQDKLNQAMDGLERVV</sequence>
<evidence type="ECO:0000313" key="2">
    <source>
        <dbReference type="Proteomes" id="UP000198706"/>
    </source>
</evidence>
<organism evidence="1 2">
    <name type="scientific">Pseudomonas indica</name>
    <dbReference type="NCBI Taxonomy" id="137658"/>
    <lineage>
        <taxon>Bacteria</taxon>
        <taxon>Pseudomonadati</taxon>
        <taxon>Pseudomonadota</taxon>
        <taxon>Gammaproteobacteria</taxon>
        <taxon>Pseudomonadales</taxon>
        <taxon>Pseudomonadaceae</taxon>
        <taxon>Pseudomonas</taxon>
    </lineage>
</organism>
<reference evidence="1 2" key="1">
    <citation type="submission" date="2016-10" db="EMBL/GenBank/DDBJ databases">
        <authorList>
            <person name="de Groot N.N."/>
        </authorList>
    </citation>
    <scope>NUCLEOTIDE SEQUENCE [LARGE SCALE GENOMIC DNA]</scope>
    <source>
        <strain evidence="1 2">JCM 21544</strain>
    </source>
</reference>
<evidence type="ECO:0000313" key="1">
    <source>
        <dbReference type="EMBL" id="SDK20231.1"/>
    </source>
</evidence>